<evidence type="ECO:0000256" key="5">
    <source>
        <dbReference type="ARBA" id="ARBA00023295"/>
    </source>
</evidence>
<dbReference type="Gene3D" id="2.60.120.260">
    <property type="entry name" value="Galactose-binding domain-like"/>
    <property type="match status" value="1"/>
</dbReference>
<gene>
    <name evidence="7" type="ORF">Prudu_005388</name>
</gene>
<dbReference type="PANTHER" id="PTHR46323:SF2">
    <property type="entry name" value="BETA-GALACTOSIDASE"/>
    <property type="match status" value="1"/>
</dbReference>
<name>A0A4Y1QXG0_PRUDU</name>
<dbReference type="SUPFAM" id="SSF49785">
    <property type="entry name" value="Galactose-binding domain-like"/>
    <property type="match status" value="1"/>
</dbReference>
<dbReference type="InterPro" id="IPR006104">
    <property type="entry name" value="Glyco_hydro_2_N"/>
</dbReference>
<dbReference type="AlphaFoldDB" id="A0A4Y1QXG0"/>
<dbReference type="EMBL" id="AP019298">
    <property type="protein sequence ID" value="BBG96550.1"/>
    <property type="molecule type" value="Genomic_DNA"/>
</dbReference>
<dbReference type="GO" id="GO:0005990">
    <property type="term" value="P:lactose catabolic process"/>
    <property type="evidence" value="ECO:0007669"/>
    <property type="project" value="TreeGrafter"/>
</dbReference>
<dbReference type="Pfam" id="PF02837">
    <property type="entry name" value="Glyco_hydro_2_N"/>
    <property type="match status" value="1"/>
</dbReference>
<dbReference type="InterPro" id="IPR050347">
    <property type="entry name" value="Bact_Beta-galactosidase"/>
</dbReference>
<dbReference type="GO" id="GO:0004565">
    <property type="term" value="F:beta-galactosidase activity"/>
    <property type="evidence" value="ECO:0007669"/>
    <property type="project" value="UniProtKB-EC"/>
</dbReference>
<evidence type="ECO:0000256" key="4">
    <source>
        <dbReference type="ARBA" id="ARBA00022801"/>
    </source>
</evidence>
<dbReference type="GO" id="GO:0009341">
    <property type="term" value="C:beta-galactosidase complex"/>
    <property type="evidence" value="ECO:0007669"/>
    <property type="project" value="TreeGrafter"/>
</dbReference>
<comment type="similarity">
    <text evidence="2">Belongs to the glycosyl hydrolase 2 family.</text>
</comment>
<organism evidence="7">
    <name type="scientific">Prunus dulcis</name>
    <name type="common">Almond</name>
    <name type="synonym">Amygdalus dulcis</name>
    <dbReference type="NCBI Taxonomy" id="3755"/>
    <lineage>
        <taxon>Eukaryota</taxon>
        <taxon>Viridiplantae</taxon>
        <taxon>Streptophyta</taxon>
        <taxon>Embryophyta</taxon>
        <taxon>Tracheophyta</taxon>
        <taxon>Spermatophyta</taxon>
        <taxon>Magnoliopsida</taxon>
        <taxon>eudicotyledons</taxon>
        <taxon>Gunneridae</taxon>
        <taxon>Pentapetalae</taxon>
        <taxon>rosids</taxon>
        <taxon>fabids</taxon>
        <taxon>Rosales</taxon>
        <taxon>Rosaceae</taxon>
        <taxon>Amygdaloideae</taxon>
        <taxon>Amygdaleae</taxon>
        <taxon>Prunus</taxon>
    </lineage>
</organism>
<keyword evidence="4" id="KW-0378">Hydrolase</keyword>
<reference evidence="7" key="1">
    <citation type="journal article" date="2019" name="Science">
        <title>Mutation of a bHLH transcription factor allowed almond domestication.</title>
        <authorList>
            <person name="Sanchez-Perez R."/>
            <person name="Pavan S."/>
            <person name="Mazzeo R."/>
            <person name="Moldovan C."/>
            <person name="Aiese Cigliano R."/>
            <person name="Del Cueto J."/>
            <person name="Ricciardi F."/>
            <person name="Lotti C."/>
            <person name="Ricciardi L."/>
            <person name="Dicenta F."/>
            <person name="Lopez-Marques R.L."/>
            <person name="Lindberg Moller B."/>
        </authorList>
    </citation>
    <scope>NUCLEOTIDE SEQUENCE</scope>
</reference>
<keyword evidence="5" id="KW-0326">Glycosidase</keyword>
<sequence length="219" mass="25667">MASSLPDLFVFLLENGHHVWEDQSLIKWRKRDAHVPLRCHDSIEGSLKYWYERNKVNFLVSNSAVWDDDAVPGALDSAALWVKDLPFVKSLSGYWKFFLASSPRNVPVNFYDTAFQDSEWETLPVPSNWQMHGFDRPIYTNVYPFPLDPPFVPVDNPTGCYRTYFHIPKEWKGRRILLHFEAVDSAFCAWLNGVLMGYRVIHNLGLKWLQRDFLHFVDE</sequence>
<dbReference type="PANTHER" id="PTHR46323">
    <property type="entry name" value="BETA-GALACTOSIDASE"/>
    <property type="match status" value="1"/>
</dbReference>
<evidence type="ECO:0000256" key="3">
    <source>
        <dbReference type="ARBA" id="ARBA00012756"/>
    </source>
</evidence>
<accession>A0A4Y1QXG0</accession>
<evidence type="ECO:0000256" key="1">
    <source>
        <dbReference type="ARBA" id="ARBA00001412"/>
    </source>
</evidence>
<feature type="domain" description="Glycosyl hydrolases family 2 sugar binding" evidence="6">
    <location>
        <begin position="88"/>
        <end position="199"/>
    </location>
</feature>
<evidence type="ECO:0000256" key="2">
    <source>
        <dbReference type="ARBA" id="ARBA00007401"/>
    </source>
</evidence>
<dbReference type="InterPro" id="IPR008979">
    <property type="entry name" value="Galactose-bd-like_sf"/>
</dbReference>
<protein>
    <recommendedName>
        <fullName evidence="3">beta-galactosidase</fullName>
        <ecNumber evidence="3">3.2.1.23</ecNumber>
    </recommendedName>
</protein>
<comment type="catalytic activity">
    <reaction evidence="1">
        <text>Hydrolysis of terminal non-reducing beta-D-galactose residues in beta-D-galactosides.</text>
        <dbReference type="EC" id="3.2.1.23"/>
    </reaction>
</comment>
<dbReference type="EC" id="3.2.1.23" evidence="3"/>
<evidence type="ECO:0000313" key="7">
    <source>
        <dbReference type="EMBL" id="BBG96550.1"/>
    </source>
</evidence>
<evidence type="ECO:0000259" key="6">
    <source>
        <dbReference type="Pfam" id="PF02837"/>
    </source>
</evidence>
<proteinExistence type="inferred from homology"/>